<evidence type="ECO:0000259" key="20">
    <source>
        <dbReference type="PROSITE" id="PS50113"/>
    </source>
</evidence>
<comment type="catalytic activity">
    <reaction evidence="1">
        <text>ATP + protein L-histidine = ADP + protein N-phospho-L-histidine.</text>
        <dbReference type="EC" id="2.7.13.3"/>
    </reaction>
</comment>
<dbReference type="FunFam" id="2.10.70.100:FF:000001">
    <property type="entry name" value="Sensory transduction histidine kinase"/>
    <property type="match status" value="1"/>
</dbReference>
<dbReference type="Pfam" id="PF13493">
    <property type="entry name" value="DUF4118"/>
    <property type="match status" value="1"/>
</dbReference>
<dbReference type="Gene3D" id="1.20.120.620">
    <property type="entry name" value="Backbone structure of the membrane domain of e. Coli histidine kinase receptor kdpd"/>
    <property type="match status" value="1"/>
</dbReference>
<dbReference type="SMART" id="SM00091">
    <property type="entry name" value="PAS"/>
    <property type="match status" value="4"/>
</dbReference>
<evidence type="ECO:0000256" key="9">
    <source>
        <dbReference type="ARBA" id="ARBA00022737"/>
    </source>
</evidence>
<dbReference type="AlphaFoldDB" id="A0A1M5KMZ3"/>
<dbReference type="InterPro" id="IPR004358">
    <property type="entry name" value="Sig_transdc_His_kin-like_C"/>
</dbReference>
<feature type="transmembrane region" description="Helical" evidence="17">
    <location>
        <begin position="138"/>
        <end position="161"/>
    </location>
</feature>
<feature type="transmembrane region" description="Helical" evidence="17">
    <location>
        <begin position="110"/>
        <end position="126"/>
    </location>
</feature>
<dbReference type="InterPro" id="IPR005467">
    <property type="entry name" value="His_kinase_dom"/>
</dbReference>
<evidence type="ECO:0000256" key="10">
    <source>
        <dbReference type="ARBA" id="ARBA00022741"/>
    </source>
</evidence>
<protein>
    <recommendedName>
        <fullName evidence="3">histidine kinase</fullName>
        <ecNumber evidence="3">2.7.13.3</ecNumber>
    </recommendedName>
</protein>
<dbReference type="Gene3D" id="3.30.450.20">
    <property type="entry name" value="PAS domain"/>
    <property type="match status" value="4"/>
</dbReference>
<dbReference type="RefSeq" id="WP_079600986.1">
    <property type="nucleotide sequence ID" value="NZ_LT670817.1"/>
</dbReference>
<evidence type="ECO:0000256" key="17">
    <source>
        <dbReference type="SAM" id="Phobius"/>
    </source>
</evidence>
<dbReference type="SMART" id="SM00387">
    <property type="entry name" value="HATPase_c"/>
    <property type="match status" value="1"/>
</dbReference>
<dbReference type="InterPro" id="IPR000014">
    <property type="entry name" value="PAS"/>
</dbReference>
<dbReference type="InterPro" id="IPR036890">
    <property type="entry name" value="HATPase_C_sf"/>
</dbReference>
<dbReference type="InterPro" id="IPR000700">
    <property type="entry name" value="PAS-assoc_C"/>
</dbReference>
<feature type="domain" description="PAS" evidence="19">
    <location>
        <begin position="459"/>
        <end position="528"/>
    </location>
</feature>
<dbReference type="InterPro" id="IPR003661">
    <property type="entry name" value="HisK_dim/P_dom"/>
</dbReference>
<dbReference type="InterPro" id="IPR035965">
    <property type="entry name" value="PAS-like_dom_sf"/>
</dbReference>
<keyword evidence="15 17" id="KW-0472">Membrane</keyword>
<dbReference type="SMART" id="SM00388">
    <property type="entry name" value="HisKA"/>
    <property type="match status" value="1"/>
</dbReference>
<feature type="domain" description="Histidine kinase" evidence="18">
    <location>
        <begin position="732"/>
        <end position="948"/>
    </location>
</feature>
<keyword evidence="13 17" id="KW-1133">Transmembrane helix</keyword>
<dbReference type="PROSITE" id="PS50113">
    <property type="entry name" value="PAC"/>
    <property type="match status" value="3"/>
</dbReference>
<dbReference type="Pfam" id="PF08447">
    <property type="entry name" value="PAS_3"/>
    <property type="match status" value="3"/>
</dbReference>
<evidence type="ECO:0000313" key="22">
    <source>
        <dbReference type="Proteomes" id="UP000189796"/>
    </source>
</evidence>
<keyword evidence="16" id="KW-0175">Coiled coil</keyword>
<dbReference type="PANTHER" id="PTHR43304">
    <property type="entry name" value="PHYTOCHROME-LIKE PROTEIN CPH1"/>
    <property type="match status" value="1"/>
</dbReference>
<keyword evidence="9" id="KW-0677">Repeat</keyword>
<dbReference type="EC" id="2.7.13.3" evidence="3"/>
<dbReference type="FunFam" id="1.10.287.130:FF:000055">
    <property type="entry name" value="Two-component sensor histidine kinase"/>
    <property type="match status" value="1"/>
</dbReference>
<keyword evidence="12" id="KW-0067">ATP-binding</keyword>
<comment type="subcellular location">
    <subcellularLocation>
        <location evidence="2">Cell inner membrane</location>
        <topology evidence="2">Multi-pass membrane protein</topology>
    </subcellularLocation>
</comment>
<keyword evidence="7" id="KW-0808">Transferase</keyword>
<dbReference type="InterPro" id="IPR003594">
    <property type="entry name" value="HATPase_dom"/>
</dbReference>
<dbReference type="Gene3D" id="3.30.565.10">
    <property type="entry name" value="Histidine kinase-like ATPase, C-terminal domain"/>
    <property type="match status" value="1"/>
</dbReference>
<reference evidence="21 22" key="1">
    <citation type="submission" date="2016-11" db="EMBL/GenBank/DDBJ databases">
        <authorList>
            <person name="Jaros S."/>
            <person name="Januszkiewicz K."/>
            <person name="Wedrychowicz H."/>
        </authorList>
    </citation>
    <scope>NUCLEOTIDE SEQUENCE [LARGE SCALE GENOMIC DNA]</scope>
    <source>
        <strain evidence="21 22">GAS138</strain>
    </source>
</reference>
<evidence type="ECO:0000313" key="21">
    <source>
        <dbReference type="EMBL" id="SHG53849.1"/>
    </source>
</evidence>
<accession>A0A1M5KMZ3</accession>
<dbReference type="SUPFAM" id="SSF47384">
    <property type="entry name" value="Homodimeric domain of signal transducing histidine kinase"/>
    <property type="match status" value="1"/>
</dbReference>
<dbReference type="PANTHER" id="PTHR43304:SF1">
    <property type="entry name" value="PAC DOMAIN-CONTAINING PROTEIN"/>
    <property type="match status" value="1"/>
</dbReference>
<gene>
    <name evidence="21" type="ORF">SAMN05443248_1886</name>
</gene>
<evidence type="ECO:0000256" key="7">
    <source>
        <dbReference type="ARBA" id="ARBA00022679"/>
    </source>
</evidence>
<dbReference type="EMBL" id="LT670817">
    <property type="protein sequence ID" value="SHG53849.1"/>
    <property type="molecule type" value="Genomic_DNA"/>
</dbReference>
<evidence type="ECO:0000256" key="16">
    <source>
        <dbReference type="SAM" id="Coils"/>
    </source>
</evidence>
<feature type="domain" description="PAC" evidence="20">
    <location>
        <begin position="271"/>
        <end position="322"/>
    </location>
</feature>
<dbReference type="InterPro" id="IPR001610">
    <property type="entry name" value="PAC"/>
</dbReference>
<dbReference type="PROSITE" id="PS50112">
    <property type="entry name" value="PAS"/>
    <property type="match status" value="1"/>
</dbReference>
<keyword evidence="4" id="KW-1003">Cell membrane</keyword>
<dbReference type="Gene3D" id="1.10.287.130">
    <property type="match status" value="1"/>
</dbReference>
<dbReference type="NCBIfam" id="TIGR00229">
    <property type="entry name" value="sensory_box"/>
    <property type="match status" value="1"/>
</dbReference>
<evidence type="ECO:0000259" key="18">
    <source>
        <dbReference type="PROSITE" id="PS50109"/>
    </source>
</evidence>
<dbReference type="GO" id="GO:0005524">
    <property type="term" value="F:ATP binding"/>
    <property type="evidence" value="ECO:0007669"/>
    <property type="project" value="UniProtKB-KW"/>
</dbReference>
<dbReference type="PROSITE" id="PS50109">
    <property type="entry name" value="HIS_KIN"/>
    <property type="match status" value="1"/>
</dbReference>
<dbReference type="CDD" id="cd00130">
    <property type="entry name" value="PAS"/>
    <property type="match status" value="3"/>
</dbReference>
<dbReference type="GO" id="GO:0005886">
    <property type="term" value="C:plasma membrane"/>
    <property type="evidence" value="ECO:0007669"/>
    <property type="project" value="UniProtKB-SubCell"/>
</dbReference>
<dbReference type="InterPro" id="IPR038318">
    <property type="entry name" value="KdpD_sf"/>
</dbReference>
<dbReference type="Pfam" id="PF00512">
    <property type="entry name" value="HisKA"/>
    <property type="match status" value="1"/>
</dbReference>
<dbReference type="CDD" id="cd00082">
    <property type="entry name" value="HisKA"/>
    <property type="match status" value="1"/>
</dbReference>
<evidence type="ECO:0000256" key="2">
    <source>
        <dbReference type="ARBA" id="ARBA00004429"/>
    </source>
</evidence>
<dbReference type="FunFam" id="3.30.450.20:FF:000088">
    <property type="entry name" value="Sensory transduction histidine kinase"/>
    <property type="match status" value="1"/>
</dbReference>
<evidence type="ECO:0000256" key="14">
    <source>
        <dbReference type="ARBA" id="ARBA00023012"/>
    </source>
</evidence>
<evidence type="ECO:0000256" key="6">
    <source>
        <dbReference type="ARBA" id="ARBA00022553"/>
    </source>
</evidence>
<keyword evidence="11" id="KW-0418">Kinase</keyword>
<evidence type="ECO:0000256" key="5">
    <source>
        <dbReference type="ARBA" id="ARBA00022519"/>
    </source>
</evidence>
<proteinExistence type="predicted"/>
<dbReference type="InterPro" id="IPR052162">
    <property type="entry name" value="Sensor_kinase/Photoreceptor"/>
</dbReference>
<evidence type="ECO:0000256" key="12">
    <source>
        <dbReference type="ARBA" id="ARBA00022840"/>
    </source>
</evidence>
<dbReference type="SMART" id="SM00086">
    <property type="entry name" value="PAC"/>
    <property type="match status" value="4"/>
</dbReference>
<evidence type="ECO:0000256" key="4">
    <source>
        <dbReference type="ARBA" id="ARBA00022475"/>
    </source>
</evidence>
<dbReference type="InterPro" id="IPR025201">
    <property type="entry name" value="KdpD_TM"/>
</dbReference>
<dbReference type="Proteomes" id="UP000189796">
    <property type="component" value="Chromosome I"/>
</dbReference>
<dbReference type="OrthoDB" id="9789238at2"/>
<keyword evidence="6" id="KW-0597">Phosphoprotein</keyword>
<dbReference type="SUPFAM" id="SSF55874">
    <property type="entry name" value="ATPase domain of HSP90 chaperone/DNA topoisomerase II/histidine kinase"/>
    <property type="match status" value="1"/>
</dbReference>
<feature type="transmembrane region" description="Helical" evidence="17">
    <location>
        <begin position="84"/>
        <end position="104"/>
    </location>
</feature>
<feature type="domain" description="PAC" evidence="20">
    <location>
        <begin position="399"/>
        <end position="451"/>
    </location>
</feature>
<dbReference type="InterPro" id="IPR036097">
    <property type="entry name" value="HisK_dim/P_sf"/>
</dbReference>
<keyword evidence="14" id="KW-0902">Two-component regulatory system</keyword>
<evidence type="ECO:0000259" key="19">
    <source>
        <dbReference type="PROSITE" id="PS50112"/>
    </source>
</evidence>
<keyword evidence="10" id="KW-0547">Nucleotide-binding</keyword>
<keyword evidence="5" id="KW-0997">Cell inner membrane</keyword>
<dbReference type="GO" id="GO:0000155">
    <property type="term" value="F:phosphorelay sensor kinase activity"/>
    <property type="evidence" value="ECO:0007669"/>
    <property type="project" value="InterPro"/>
</dbReference>
<dbReference type="InterPro" id="IPR013655">
    <property type="entry name" value="PAS_fold_3"/>
</dbReference>
<dbReference type="FunFam" id="3.30.450.20:FF:000099">
    <property type="entry name" value="Sensory box sensor histidine kinase"/>
    <property type="match status" value="1"/>
</dbReference>
<evidence type="ECO:0000256" key="1">
    <source>
        <dbReference type="ARBA" id="ARBA00000085"/>
    </source>
</evidence>
<evidence type="ECO:0000256" key="3">
    <source>
        <dbReference type="ARBA" id="ARBA00012438"/>
    </source>
</evidence>
<sequence length="952" mass="106320">MDDASSDFGFGQTFQLILSASSVEGVVIQLGSCQQPDFLSGTSKEMIKPDLTERPPIPSTISCYAIAVLSVAVAIIATELISRLLHAEAIASSMLCAVIFAAWFGGFGPALMAITLALLAFHYYLVDPISSFTWKQNLFAVGISEVPRLILFCITSLFVAFTISAQRKATEAVQRSRDGLKVAIEDQKQFEAALLQSEMYLTEAQRLSRTGSFGWNVSNGEIVWSDETNRIFQIDRTTKPTLESIVQRTHPEDRAAVQRTIDRASIDGNDFDHEYRLLMPDGTVKYLHAVARGARDASGGIEFVGAVMDVTAAREAERKLRRSEAYLAESQRLSHSSSWAWDVRRREFVYRSAEVYPLFGFDPEKADVPMQAFQDRILPEDRRRIIEAVPRAIRDKADFEIDFRIALPDGSTKRVRSVGHPVVSSDGDVIEVIGTHVDVTEQYAARETLQRAFDEIKKSEDRLRLVIDTIPTLVWRAGPDGNPDFLSQPALDYTGLSQRQAGDGWLRAFHPDDLTSMLEKWRAIRESGMRGELEARLRRFDGEYRWFLFHAEPLYDEVGNITKWYGSATDIEDRKRAEEALRESEQRFRDYAETASDWLWETGPDHRITRISDHLNAVGFGPSGVIGLARWEVATDAESEPEKWRLHRATLDAHHPFRDFVYTVKGIRSPVYVRTSGKPFFDASGNFLGYRGTGTNITATIRADHAEQALREAQAELAHVTRMTTLGELTASIAHEVNQPLAAVIANAEACLSWLDRANPEMDAARRSVEWIIDDGNRAGEVIRRVRALAKKGDIERVPLDVKDVVREAIALVQRELITRGVSLQTDLAPDPAMILGDRVQLQQVVVNLVMNGIEAMHPVTDRPRELVIRTGRDEAHRVFLSVTDRGVGISADRADRLFKAFFTTKSSGMGMGLSICRSIVEAHGGRLSASRNEGPGATFQFVLPSHKEDAS</sequence>
<evidence type="ECO:0000256" key="8">
    <source>
        <dbReference type="ARBA" id="ARBA00022692"/>
    </source>
</evidence>
<keyword evidence="8 17" id="KW-0812">Transmembrane</keyword>
<feature type="transmembrane region" description="Helical" evidence="17">
    <location>
        <begin position="57"/>
        <end position="77"/>
    </location>
</feature>
<dbReference type="FunFam" id="3.30.565.10:FF:000042">
    <property type="entry name" value="Two-component sensor histidine kinase KdpD"/>
    <property type="match status" value="1"/>
</dbReference>
<dbReference type="GO" id="GO:0042802">
    <property type="term" value="F:identical protein binding"/>
    <property type="evidence" value="ECO:0007669"/>
    <property type="project" value="UniProtKB-ARBA"/>
</dbReference>
<feature type="coiled-coil region" evidence="16">
    <location>
        <begin position="696"/>
        <end position="723"/>
    </location>
</feature>
<dbReference type="SUPFAM" id="SSF55785">
    <property type="entry name" value="PYP-like sensor domain (PAS domain)"/>
    <property type="match status" value="4"/>
</dbReference>
<evidence type="ECO:0000256" key="15">
    <source>
        <dbReference type="ARBA" id="ARBA00023136"/>
    </source>
</evidence>
<organism evidence="21 22">
    <name type="scientific">Bradyrhizobium erythrophlei</name>
    <dbReference type="NCBI Taxonomy" id="1437360"/>
    <lineage>
        <taxon>Bacteria</taxon>
        <taxon>Pseudomonadati</taxon>
        <taxon>Pseudomonadota</taxon>
        <taxon>Alphaproteobacteria</taxon>
        <taxon>Hyphomicrobiales</taxon>
        <taxon>Nitrobacteraceae</taxon>
        <taxon>Bradyrhizobium</taxon>
    </lineage>
</organism>
<dbReference type="Pfam" id="PF13426">
    <property type="entry name" value="PAS_9"/>
    <property type="match status" value="1"/>
</dbReference>
<name>A0A1M5KMZ3_9BRAD</name>
<feature type="domain" description="PAC" evidence="20">
    <location>
        <begin position="531"/>
        <end position="583"/>
    </location>
</feature>
<dbReference type="Pfam" id="PF02518">
    <property type="entry name" value="HATPase_c"/>
    <property type="match status" value="1"/>
</dbReference>
<dbReference type="PRINTS" id="PR00344">
    <property type="entry name" value="BCTRLSENSOR"/>
</dbReference>
<dbReference type="Gene3D" id="2.10.70.100">
    <property type="match status" value="2"/>
</dbReference>
<evidence type="ECO:0000256" key="13">
    <source>
        <dbReference type="ARBA" id="ARBA00022989"/>
    </source>
</evidence>
<evidence type="ECO:0000256" key="11">
    <source>
        <dbReference type="ARBA" id="ARBA00022777"/>
    </source>
</evidence>